<evidence type="ECO:0000313" key="3">
    <source>
        <dbReference type="Proteomes" id="UP000257055"/>
    </source>
</evidence>
<dbReference type="RefSeq" id="WP_115751980.1">
    <property type="nucleotide sequence ID" value="NZ_LARY01000001.1"/>
</dbReference>
<protein>
    <submittedName>
        <fullName evidence="2">Uncharacterized protein</fullName>
    </submittedName>
</protein>
<dbReference type="EMBL" id="LARY01000001">
    <property type="protein sequence ID" value="RDX02302.1"/>
    <property type="molecule type" value="Genomic_DNA"/>
</dbReference>
<keyword evidence="1" id="KW-1133">Transmembrane helix</keyword>
<reference evidence="3" key="1">
    <citation type="submission" date="2015-04" db="EMBL/GenBank/DDBJ databases">
        <authorList>
            <person name="Schardt J."/>
            <person name="Mueller-Herbst S."/>
            <person name="Scherer S."/>
            <person name="Huptas C."/>
        </authorList>
    </citation>
    <scope>NUCLEOTIDE SEQUENCE [LARGE SCALE GENOMIC DNA]</scope>
    <source>
        <strain evidence="3">Kiel-L1</strain>
    </source>
</reference>
<keyword evidence="1" id="KW-0812">Transmembrane</keyword>
<keyword evidence="1" id="KW-0472">Membrane</keyword>
<keyword evidence="3" id="KW-1185">Reference proteome</keyword>
<comment type="caution">
    <text evidence="2">The sequence shown here is derived from an EMBL/GenBank/DDBJ whole genome shotgun (WGS) entry which is preliminary data.</text>
</comment>
<proteinExistence type="predicted"/>
<feature type="transmembrane region" description="Helical" evidence="1">
    <location>
        <begin position="29"/>
        <end position="46"/>
    </location>
</feature>
<accession>A0A3D8TTY3</accession>
<name>A0A3D8TTY3_9LIST</name>
<dbReference type="Proteomes" id="UP000257055">
    <property type="component" value="Unassembled WGS sequence"/>
</dbReference>
<gene>
    <name evidence="2" type="ORF">UR08_01905</name>
</gene>
<sequence>MKVTGLLLLIVGIIGIAASFSISGLIGFGTFLVSLLLTVLGIVLLIKAKNRRRRSYSFR</sequence>
<organism evidence="2 3">
    <name type="scientific">Listeria kieliensis</name>
    <dbReference type="NCBI Taxonomy" id="1621700"/>
    <lineage>
        <taxon>Bacteria</taxon>
        <taxon>Bacillati</taxon>
        <taxon>Bacillota</taxon>
        <taxon>Bacilli</taxon>
        <taxon>Bacillales</taxon>
        <taxon>Listeriaceae</taxon>
        <taxon>Listeria</taxon>
    </lineage>
</organism>
<evidence type="ECO:0000313" key="2">
    <source>
        <dbReference type="EMBL" id="RDX02302.1"/>
    </source>
</evidence>
<evidence type="ECO:0000256" key="1">
    <source>
        <dbReference type="SAM" id="Phobius"/>
    </source>
</evidence>
<dbReference type="AlphaFoldDB" id="A0A3D8TTY3"/>